<protein>
    <recommendedName>
        <fullName evidence="1">Chitin-binding type-4 domain-containing protein</fullName>
    </recommendedName>
</protein>
<sequence length="238" mass="24967">MSPSQQAMLVDYCPHCLNAGGVAAVRIPGQAWPAGHHGICGDNWALAQPRPHEAGGRHYTGTIGGVYEEGAVIPITVTVTTSHSGDWSFRICKIQGGGIAEETAQLTENCLNEHVLTQAAVPGAQNPGDRWYHTGSSGAGTYTFNYQLPAGLNCDGVTTKCVMQWYWLTGNSCLPPGEPAQWVLDPTMATCGVAQGYPEEFFNCADIVIKASGAEQKETLPASLSSAGACAGICSRPG</sequence>
<name>A0AAD9MIA0_PROWI</name>
<accession>A0AAD9MIA0</accession>
<reference evidence="2" key="1">
    <citation type="submission" date="2021-01" db="EMBL/GenBank/DDBJ databases">
        <authorList>
            <person name="Eckstrom K.M.E."/>
        </authorList>
    </citation>
    <scope>NUCLEOTIDE SEQUENCE</scope>
    <source>
        <strain evidence="2">UVCC 0001</strain>
    </source>
</reference>
<organism evidence="2 3">
    <name type="scientific">Prototheca wickerhamii</name>
    <dbReference type="NCBI Taxonomy" id="3111"/>
    <lineage>
        <taxon>Eukaryota</taxon>
        <taxon>Viridiplantae</taxon>
        <taxon>Chlorophyta</taxon>
        <taxon>core chlorophytes</taxon>
        <taxon>Trebouxiophyceae</taxon>
        <taxon>Chlorellales</taxon>
        <taxon>Chlorellaceae</taxon>
        <taxon>Prototheca</taxon>
    </lineage>
</organism>
<dbReference type="Pfam" id="PF03067">
    <property type="entry name" value="LPMO_10"/>
    <property type="match status" value="1"/>
</dbReference>
<keyword evidence="3" id="KW-1185">Reference proteome</keyword>
<dbReference type="AlphaFoldDB" id="A0AAD9MIA0"/>
<evidence type="ECO:0000259" key="1">
    <source>
        <dbReference type="Pfam" id="PF03067"/>
    </source>
</evidence>
<feature type="domain" description="Chitin-binding type-4" evidence="1">
    <location>
        <begin position="37"/>
        <end position="207"/>
    </location>
</feature>
<proteinExistence type="predicted"/>
<evidence type="ECO:0000313" key="3">
    <source>
        <dbReference type="Proteomes" id="UP001255856"/>
    </source>
</evidence>
<gene>
    <name evidence="2" type="ORF">QBZ16_003945</name>
</gene>
<dbReference type="EMBL" id="JASFZW010000005">
    <property type="protein sequence ID" value="KAK2078077.1"/>
    <property type="molecule type" value="Genomic_DNA"/>
</dbReference>
<dbReference type="InterPro" id="IPR004302">
    <property type="entry name" value="Cellulose/chitin-bd_N"/>
</dbReference>
<evidence type="ECO:0000313" key="2">
    <source>
        <dbReference type="EMBL" id="KAK2078077.1"/>
    </source>
</evidence>
<comment type="caution">
    <text evidence="2">The sequence shown here is derived from an EMBL/GenBank/DDBJ whole genome shotgun (WGS) entry which is preliminary data.</text>
</comment>
<dbReference type="Proteomes" id="UP001255856">
    <property type="component" value="Unassembled WGS sequence"/>
</dbReference>